<keyword evidence="3 11" id="KW-0808">Transferase</keyword>
<dbReference type="GeneTree" id="ENSGT00940000157128"/>
<keyword evidence="10 11" id="KW-0119">Carbohydrate metabolism</keyword>
<reference evidence="12" key="1">
    <citation type="submission" date="2025-08" db="UniProtKB">
        <authorList>
            <consortium name="Ensembl"/>
        </authorList>
    </citation>
    <scope>IDENTIFICATION</scope>
</reference>
<dbReference type="OMA" id="ETMAWAR"/>
<evidence type="ECO:0000256" key="5">
    <source>
        <dbReference type="ARBA" id="ARBA00022968"/>
    </source>
</evidence>
<dbReference type="AlphaFoldDB" id="A0A3Q2YVX3"/>
<reference evidence="12" key="2">
    <citation type="submission" date="2025-09" db="UniProtKB">
        <authorList>
            <consortium name="Ensembl"/>
        </authorList>
    </citation>
    <scope>IDENTIFICATION</scope>
</reference>
<organism evidence="12 13">
    <name type="scientific">Hippocampus comes</name>
    <name type="common">Tiger tail seahorse</name>
    <dbReference type="NCBI Taxonomy" id="109280"/>
    <lineage>
        <taxon>Eukaryota</taxon>
        <taxon>Metazoa</taxon>
        <taxon>Chordata</taxon>
        <taxon>Craniata</taxon>
        <taxon>Vertebrata</taxon>
        <taxon>Euteleostomi</taxon>
        <taxon>Actinopterygii</taxon>
        <taxon>Neopterygii</taxon>
        <taxon>Teleostei</taxon>
        <taxon>Neoteleostei</taxon>
        <taxon>Acanthomorphata</taxon>
        <taxon>Syngnathiaria</taxon>
        <taxon>Syngnathiformes</taxon>
        <taxon>Syngnathoidei</taxon>
        <taxon>Syngnathidae</taxon>
        <taxon>Hippocampus</taxon>
    </lineage>
</organism>
<dbReference type="STRING" id="109280.ENSHCOP00000022239"/>
<keyword evidence="7 11" id="KW-0333">Golgi apparatus</keyword>
<keyword evidence="8 11" id="KW-0472">Membrane</keyword>
<evidence type="ECO:0000256" key="4">
    <source>
        <dbReference type="ARBA" id="ARBA00022692"/>
    </source>
</evidence>
<evidence type="ECO:0000256" key="8">
    <source>
        <dbReference type="ARBA" id="ARBA00023136"/>
    </source>
</evidence>
<dbReference type="PANTHER" id="PTHR12137">
    <property type="entry name" value="CARBOHYDRATE SULFOTRANSFERASE"/>
    <property type="match status" value="1"/>
</dbReference>
<sequence length="338" mass="39778">ENKRMRFRLRIFLSCGCLLLLFTVVDWLLRLKDERGELLFEKQLFLLLLMFQSSGANWGMVVEQRSQWLSDVCKSKNLWGDTHVSELALDNIFVSDRHNILFCQTPDGDDDEWKKLLIALSGTFSSVEEIPEKLVHDYEKNGLPRLSSLTPQEIRHRLKNYFKFFIVRDPFERLISTFEGKFLFNKPSEPWYKYTIGPALIRKYRKSSHHLRDTGLVFDEFVQYLGDEDGRKAMDWQFGQHIIHWAPYMELCTPCDIHYDVIGHLETLEQDTAHILRRAGIEQLGSYPPISPGIAHYNKTKVERYFSGISKKDIRRLYARYQGDFYVFGYPTPGFLLN</sequence>
<evidence type="ECO:0000256" key="2">
    <source>
        <dbReference type="ARBA" id="ARBA00006339"/>
    </source>
</evidence>
<keyword evidence="5 11" id="KW-0735">Signal-anchor</keyword>
<keyword evidence="4 11" id="KW-0812">Transmembrane</keyword>
<dbReference type="InterPro" id="IPR005331">
    <property type="entry name" value="Sulfotransferase"/>
</dbReference>
<dbReference type="EC" id="2.8.2.-" evidence="11"/>
<name>A0A3Q2YVX3_HIPCM</name>
<dbReference type="Pfam" id="PF03567">
    <property type="entry name" value="Sulfotransfer_2"/>
    <property type="match status" value="1"/>
</dbReference>
<evidence type="ECO:0000313" key="12">
    <source>
        <dbReference type="Ensembl" id="ENSHCOP00000022239.1"/>
    </source>
</evidence>
<keyword evidence="9 11" id="KW-0325">Glycoprotein</keyword>
<feature type="transmembrane region" description="Helical" evidence="11">
    <location>
        <begin position="7"/>
        <end position="29"/>
    </location>
</feature>
<evidence type="ECO:0000256" key="10">
    <source>
        <dbReference type="ARBA" id="ARBA00023277"/>
    </source>
</evidence>
<evidence type="ECO:0000256" key="1">
    <source>
        <dbReference type="ARBA" id="ARBA00004323"/>
    </source>
</evidence>
<dbReference type="GO" id="GO:0030166">
    <property type="term" value="P:proteoglycan biosynthetic process"/>
    <property type="evidence" value="ECO:0007669"/>
    <property type="project" value="TreeGrafter"/>
</dbReference>
<dbReference type="InterPro" id="IPR018011">
    <property type="entry name" value="Carb_sulfotrans_8-10"/>
</dbReference>
<keyword evidence="13" id="KW-1185">Reference proteome</keyword>
<evidence type="ECO:0000256" key="7">
    <source>
        <dbReference type="ARBA" id="ARBA00023034"/>
    </source>
</evidence>
<evidence type="ECO:0000256" key="9">
    <source>
        <dbReference type="ARBA" id="ARBA00023180"/>
    </source>
</evidence>
<dbReference type="GO" id="GO:0000139">
    <property type="term" value="C:Golgi membrane"/>
    <property type="evidence" value="ECO:0007669"/>
    <property type="project" value="UniProtKB-SubCell"/>
</dbReference>
<comment type="similarity">
    <text evidence="2 11">Belongs to the sulfotransferase 2 family.</text>
</comment>
<evidence type="ECO:0000256" key="11">
    <source>
        <dbReference type="RuleBase" id="RU364020"/>
    </source>
</evidence>
<evidence type="ECO:0000256" key="3">
    <source>
        <dbReference type="ARBA" id="ARBA00022679"/>
    </source>
</evidence>
<dbReference type="PANTHER" id="PTHR12137:SF2">
    <property type="entry name" value="CARBOHYDRATE SULFOTRANSFERASE 10"/>
    <property type="match status" value="1"/>
</dbReference>
<dbReference type="GO" id="GO:0008146">
    <property type="term" value="F:sulfotransferase activity"/>
    <property type="evidence" value="ECO:0007669"/>
    <property type="project" value="InterPro"/>
</dbReference>
<dbReference type="GO" id="GO:0016051">
    <property type="term" value="P:carbohydrate biosynthetic process"/>
    <property type="evidence" value="ECO:0007669"/>
    <property type="project" value="InterPro"/>
</dbReference>
<accession>A0A3Q2YVX3</accession>
<proteinExistence type="inferred from homology"/>
<evidence type="ECO:0000313" key="13">
    <source>
        <dbReference type="Proteomes" id="UP000264820"/>
    </source>
</evidence>
<keyword evidence="6 11" id="KW-1133">Transmembrane helix</keyword>
<comment type="subcellular location">
    <subcellularLocation>
        <location evidence="1 11">Golgi apparatus membrane</location>
        <topology evidence="1 11">Single-pass type II membrane protein</topology>
    </subcellularLocation>
</comment>
<dbReference type="Proteomes" id="UP000264820">
    <property type="component" value="Unplaced"/>
</dbReference>
<protein>
    <recommendedName>
        <fullName evidence="11">Carbohydrate sulfotransferase</fullName>
        <ecNumber evidence="11">2.8.2.-</ecNumber>
    </recommendedName>
</protein>
<dbReference type="Ensembl" id="ENSHCOT00000001639.1">
    <property type="protein sequence ID" value="ENSHCOP00000022239.1"/>
    <property type="gene ID" value="ENSHCOG00000009726.1"/>
</dbReference>
<evidence type="ECO:0000256" key="6">
    <source>
        <dbReference type="ARBA" id="ARBA00022989"/>
    </source>
</evidence>